<reference evidence="2 3" key="1">
    <citation type="submission" date="2020-08" db="EMBL/GenBank/DDBJ databases">
        <title>A Genomic Blueprint of the Chicken Gut Microbiome.</title>
        <authorList>
            <person name="Gilroy R."/>
            <person name="Ravi A."/>
            <person name="Getino M."/>
            <person name="Pursley I."/>
            <person name="Horton D.L."/>
            <person name="Alikhan N.-F."/>
            <person name="Baker D."/>
            <person name="Gharbi K."/>
            <person name="Hall N."/>
            <person name="Watson M."/>
            <person name="Adriaenssens E.M."/>
            <person name="Foster-Nyarko E."/>
            <person name="Jarju S."/>
            <person name="Secka A."/>
            <person name="Antonio M."/>
            <person name="Oren A."/>
            <person name="Chaudhuri R."/>
            <person name="La Ragione R.M."/>
            <person name="Hildebrand F."/>
            <person name="Pallen M.J."/>
        </authorList>
    </citation>
    <scope>NUCLEOTIDE SEQUENCE [LARGE SCALE GENOMIC DNA]</scope>
    <source>
        <strain evidence="2 3">Sa3CVN1</strain>
    </source>
</reference>
<gene>
    <name evidence="2" type="ORF">H9661_09900</name>
</gene>
<dbReference type="EMBL" id="JACSRA010000013">
    <property type="protein sequence ID" value="MBD7911669.1"/>
    <property type="molecule type" value="Genomic_DNA"/>
</dbReference>
<comment type="caution">
    <text evidence="2">The sequence shown here is derived from an EMBL/GenBank/DDBJ whole genome shotgun (WGS) entry which is preliminary data.</text>
</comment>
<protein>
    <submittedName>
        <fullName evidence="2">Uncharacterized protein</fullName>
    </submittedName>
</protein>
<name>A0ABR8PU31_9CLOT</name>
<accession>A0ABR8PU31</accession>
<dbReference type="RefSeq" id="WP_185966766.1">
    <property type="nucleotide sequence ID" value="NZ_JACSRA010000013.1"/>
</dbReference>
<evidence type="ECO:0000313" key="3">
    <source>
        <dbReference type="Proteomes" id="UP000627781"/>
    </source>
</evidence>
<feature type="compositionally biased region" description="Polar residues" evidence="1">
    <location>
        <begin position="1"/>
        <end position="11"/>
    </location>
</feature>
<feature type="compositionally biased region" description="Basic and acidic residues" evidence="1">
    <location>
        <begin position="21"/>
        <end position="32"/>
    </location>
</feature>
<organism evidence="2 3">
    <name type="scientific">Clostridium cibarium</name>
    <dbReference type="NCBI Taxonomy" id="2762247"/>
    <lineage>
        <taxon>Bacteria</taxon>
        <taxon>Bacillati</taxon>
        <taxon>Bacillota</taxon>
        <taxon>Clostridia</taxon>
        <taxon>Eubacteriales</taxon>
        <taxon>Clostridiaceae</taxon>
        <taxon>Clostridium</taxon>
    </lineage>
</organism>
<dbReference type="Proteomes" id="UP000627781">
    <property type="component" value="Unassembled WGS sequence"/>
</dbReference>
<keyword evidence="3" id="KW-1185">Reference proteome</keyword>
<feature type="region of interest" description="Disordered" evidence="1">
    <location>
        <begin position="1"/>
        <end position="45"/>
    </location>
</feature>
<evidence type="ECO:0000256" key="1">
    <source>
        <dbReference type="SAM" id="MobiDB-lite"/>
    </source>
</evidence>
<proteinExistence type="predicted"/>
<sequence length="45" mass="5278">MTKSKQPNNGMQKGVRRQKLHRDQDNVGDEKNPPQYENHNGEPIY</sequence>
<dbReference type="NCBIfam" id="NF040919">
    <property type="entry name" value="Clostri_philic"/>
    <property type="match status" value="1"/>
</dbReference>
<evidence type="ECO:0000313" key="2">
    <source>
        <dbReference type="EMBL" id="MBD7911669.1"/>
    </source>
</evidence>